<sequence length="100" mass="10233">MGEKPGPWVVLPDEAATATYRLHSLSSAGASRMGGQAPASPPASSPGLAWQLGPLRRPGHPLRLQPRSALGAHPLVTPPARPPLALSLPGEGGMPAQQLL</sequence>
<evidence type="ECO:0000313" key="2">
    <source>
        <dbReference type="EMBL" id="KAG5194604.1"/>
    </source>
</evidence>
<name>A0A836CR72_SHEEP</name>
<dbReference type="Proteomes" id="UP000664991">
    <property type="component" value="Unassembled WGS sequence"/>
</dbReference>
<reference evidence="2 3" key="1">
    <citation type="submission" date="2020-12" db="EMBL/GenBank/DDBJ databases">
        <title>De novo assembly of Tibetan sheep genome.</title>
        <authorList>
            <person name="Li X."/>
        </authorList>
    </citation>
    <scope>NUCLEOTIDE SEQUENCE [LARGE SCALE GENOMIC DNA]</scope>
    <source>
        <tissue evidence="2">Heart</tissue>
    </source>
</reference>
<comment type="caution">
    <text evidence="2">The sequence shown here is derived from an EMBL/GenBank/DDBJ whole genome shotgun (WGS) entry which is preliminary data.</text>
</comment>
<feature type="region of interest" description="Disordered" evidence="1">
    <location>
        <begin position="29"/>
        <end position="100"/>
    </location>
</feature>
<protein>
    <submittedName>
        <fullName evidence="2">Uncharacterized protein</fullName>
    </submittedName>
</protein>
<gene>
    <name evidence="2" type="ORF">JEQ12_012880</name>
</gene>
<proteinExistence type="predicted"/>
<dbReference type="AlphaFoldDB" id="A0A836CR72"/>
<evidence type="ECO:0000313" key="3">
    <source>
        <dbReference type="Proteomes" id="UP000664991"/>
    </source>
</evidence>
<evidence type="ECO:0000256" key="1">
    <source>
        <dbReference type="SAM" id="MobiDB-lite"/>
    </source>
</evidence>
<accession>A0A836CR72</accession>
<dbReference type="EMBL" id="JAEMGP010000025">
    <property type="protein sequence ID" value="KAG5194604.1"/>
    <property type="molecule type" value="Genomic_DNA"/>
</dbReference>
<organism evidence="2 3">
    <name type="scientific">Ovis aries</name>
    <name type="common">Sheep</name>
    <dbReference type="NCBI Taxonomy" id="9940"/>
    <lineage>
        <taxon>Eukaryota</taxon>
        <taxon>Metazoa</taxon>
        <taxon>Chordata</taxon>
        <taxon>Craniata</taxon>
        <taxon>Vertebrata</taxon>
        <taxon>Euteleostomi</taxon>
        <taxon>Mammalia</taxon>
        <taxon>Eutheria</taxon>
        <taxon>Laurasiatheria</taxon>
        <taxon>Artiodactyla</taxon>
        <taxon>Ruminantia</taxon>
        <taxon>Pecora</taxon>
        <taxon>Bovidae</taxon>
        <taxon>Caprinae</taxon>
        <taxon>Ovis</taxon>
    </lineage>
</organism>